<dbReference type="InterPro" id="IPR029062">
    <property type="entry name" value="Class_I_gatase-like"/>
</dbReference>
<gene>
    <name evidence="1" type="ORF">NC797_08210</name>
</gene>
<name>A0A9X4ALK5_9BACI</name>
<protein>
    <submittedName>
        <fullName evidence="1">Gamma-glutamyl-gamma-aminobutyrate hydrolase family protein</fullName>
    </submittedName>
</protein>
<dbReference type="GO" id="GO:0006598">
    <property type="term" value="P:polyamine catabolic process"/>
    <property type="evidence" value="ECO:0007669"/>
    <property type="project" value="TreeGrafter"/>
</dbReference>
<dbReference type="Gene3D" id="3.40.50.880">
    <property type="match status" value="1"/>
</dbReference>
<dbReference type="RefSeq" id="WP_272436297.1">
    <property type="nucleotide sequence ID" value="NZ_JAMQKB010000006.1"/>
</dbReference>
<keyword evidence="1" id="KW-0378">Hydrolase</keyword>
<accession>A0A9X4ALK5</accession>
<dbReference type="EMBL" id="JAMQKB010000006">
    <property type="protein sequence ID" value="MDC3424492.1"/>
    <property type="molecule type" value="Genomic_DNA"/>
</dbReference>
<reference evidence="1" key="1">
    <citation type="submission" date="2022-06" db="EMBL/GenBank/DDBJ databases">
        <title>Aquibacillus sp. a new bacterium isolated from soil saline samples.</title>
        <authorList>
            <person name="Galisteo C."/>
            <person name="De La Haba R."/>
            <person name="Sanchez-Porro C."/>
            <person name="Ventosa A."/>
        </authorList>
    </citation>
    <scope>NUCLEOTIDE SEQUENCE</scope>
    <source>
        <strain evidence="1">3ASR75-11</strain>
    </source>
</reference>
<proteinExistence type="predicted"/>
<dbReference type="PANTHER" id="PTHR43235">
    <property type="entry name" value="GLUTAMINE AMIDOTRANSFERASE PB2B2.05-RELATED"/>
    <property type="match status" value="1"/>
</dbReference>
<dbReference type="InterPro" id="IPR011697">
    <property type="entry name" value="Peptidase_C26"/>
</dbReference>
<dbReference type="PANTHER" id="PTHR43235:SF1">
    <property type="entry name" value="GLUTAMINE AMIDOTRANSFERASE PB2B2.05-RELATED"/>
    <property type="match status" value="1"/>
</dbReference>
<keyword evidence="2" id="KW-1185">Reference proteome</keyword>
<dbReference type="FunFam" id="3.40.50.880:FF:000030">
    <property type="entry name" value="Gamma-glutamyl-gamma-aminobutyrate hydrolase PuuD"/>
    <property type="match status" value="1"/>
</dbReference>
<dbReference type="Pfam" id="PF07722">
    <property type="entry name" value="Peptidase_C26"/>
    <property type="match status" value="1"/>
</dbReference>
<dbReference type="SUPFAM" id="SSF52317">
    <property type="entry name" value="Class I glutamine amidotransferase-like"/>
    <property type="match status" value="1"/>
</dbReference>
<sequence>MKPLIGITSSIDVDEQSSTVGTDNIKAITRAGGLPIILPNFLQEEDIDQVADTIDGFYATGGYDIDPTLFGEEPHPNLGVITPERDRFEVALIKKLLEQNKPILAVCRGCQIVNIAAGGTMYQDIYAQMNQELLQHQQKAPKGHGSHYVQVETNSLLYDIIESRKLKVNSRHHQANREVPSTFKISGKANDGVIEAIESSKHTFVLGLQWHPENMAATDDITSLRIYQSFIRACQK</sequence>
<dbReference type="AlphaFoldDB" id="A0A9X4ALK5"/>
<organism evidence="1 2">
    <name type="scientific">Terrihalobacillus insolitus</name>
    <dbReference type="NCBI Taxonomy" id="2950438"/>
    <lineage>
        <taxon>Bacteria</taxon>
        <taxon>Bacillati</taxon>
        <taxon>Bacillota</taxon>
        <taxon>Bacilli</taxon>
        <taxon>Bacillales</taxon>
        <taxon>Bacillaceae</taxon>
        <taxon>Terrihalobacillus</taxon>
    </lineage>
</organism>
<dbReference type="GO" id="GO:0005829">
    <property type="term" value="C:cytosol"/>
    <property type="evidence" value="ECO:0007669"/>
    <property type="project" value="TreeGrafter"/>
</dbReference>
<evidence type="ECO:0000313" key="1">
    <source>
        <dbReference type="EMBL" id="MDC3424492.1"/>
    </source>
</evidence>
<dbReference type="CDD" id="cd01745">
    <property type="entry name" value="GATase1_2"/>
    <property type="match status" value="1"/>
</dbReference>
<dbReference type="GO" id="GO:0033969">
    <property type="term" value="F:gamma-glutamyl-gamma-aminobutyrate hydrolase activity"/>
    <property type="evidence" value="ECO:0007669"/>
    <property type="project" value="TreeGrafter"/>
</dbReference>
<dbReference type="PROSITE" id="PS51273">
    <property type="entry name" value="GATASE_TYPE_1"/>
    <property type="match status" value="1"/>
</dbReference>
<dbReference type="Proteomes" id="UP001145050">
    <property type="component" value="Unassembled WGS sequence"/>
</dbReference>
<evidence type="ECO:0000313" key="2">
    <source>
        <dbReference type="Proteomes" id="UP001145050"/>
    </source>
</evidence>
<dbReference type="InterPro" id="IPR044668">
    <property type="entry name" value="PuuD-like"/>
</dbReference>
<comment type="caution">
    <text evidence="1">The sequence shown here is derived from an EMBL/GenBank/DDBJ whole genome shotgun (WGS) entry which is preliminary data.</text>
</comment>